<gene>
    <name evidence="3" type="ORF">D7V78_15630</name>
</gene>
<comment type="caution">
    <text evidence="3">The sequence shown here is derived from an EMBL/GenBank/DDBJ whole genome shotgun (WGS) entry which is preliminary data.</text>
</comment>
<dbReference type="NCBIfam" id="TIGR04183">
    <property type="entry name" value="Por_Secre_tail"/>
    <property type="match status" value="1"/>
</dbReference>
<dbReference type="EMBL" id="RAYI01000036">
    <property type="protein sequence ID" value="RLT72480.1"/>
    <property type="molecule type" value="Genomic_DNA"/>
</dbReference>
<sequence>MKRILSIYLLLCALTQIIQAQGVGTWTPYLSYYSTTNVTEANNTVFAIANGSLYSYGKEDQSLKFYSRQNGLSDNGITHIDYNQETKTLLIIYSSGNIDLLSDVGIYNIPYIQTSTNIQDQTVNSIYFYKEYAYLSMNFGIVVVNMRKNEITDTYRLNKIVRSVCIKGNSIHAATSEGLLSASTNDNLLDANNWKKISLNTDKFNEDDIAKIGLFQNTLCFFVKKKGVYYQDSNNAIQNLCIDSDINNITVQRDKLLAYTNTNTYICSSLSQKTQVATGTTNDISCQNTSNTYWVASGSDGLVGMKLKGNQMEVFASQLISLEDSPKRNYCDFMTFQQGKLLVAGGGRWTNRKERPGTLMVYENGKWTNFDETKIAQKSKVRFSDITSVAVDPNDPTHYFASTWGEGVYEFKDNEYVKLHNRTNSTLASATSDASLNYTRVEGLCYDKKGNLWMTNTAIASCINILKNDGTWSVLKANQYNILNNQSLVDKILITSKGHKWINIPREDVSIIVFDDKGTIDDTSDDVVNKITSFNLNKPTGEAISVSGYFCMVEDKNGTIWIGTNRGPIICPVPDKAVNDPENVYCTRIIRSIQDDIPTYFLDNAKVTAIAVDGGNRKWLGTEGNGVFLVNEDGSETIENFTTENSPLLSNKINSIAINDQTGEVFFGTENGIISYMSDASEGKDDYSEVYAYPNPVRPEYADQVTITGLMTDSNVKITDLNGNIIFQAKSSGGQLTWNCRNINGNRVASGVYLVLSSTPEAKESVVTKIMVIK</sequence>
<feature type="chain" id="PRO_5018063422" evidence="1">
    <location>
        <begin position="21"/>
        <end position="774"/>
    </location>
</feature>
<dbReference type="Proteomes" id="UP000278164">
    <property type="component" value="Unassembled WGS sequence"/>
</dbReference>
<dbReference type="Gene3D" id="2.120.10.30">
    <property type="entry name" value="TolB, C-terminal domain"/>
    <property type="match status" value="1"/>
</dbReference>
<dbReference type="Gene3D" id="2.130.10.10">
    <property type="entry name" value="YVTN repeat-like/Quinoprotein amine dehydrogenase"/>
    <property type="match status" value="1"/>
</dbReference>
<dbReference type="InterPro" id="IPR026444">
    <property type="entry name" value="Secre_tail"/>
</dbReference>
<accession>A0A3L7ZR07</accession>
<reference evidence="3 4" key="1">
    <citation type="submission" date="2018-09" db="EMBL/GenBank/DDBJ databases">
        <title>Murine metabolic-syndrome-specific gut microbial biobank.</title>
        <authorList>
            <person name="Liu C."/>
        </authorList>
    </citation>
    <scope>NUCLEOTIDE SEQUENCE [LARGE SCALE GENOMIC DNA]</scope>
    <source>
        <strain evidence="3 4">8-P5</strain>
    </source>
</reference>
<dbReference type="AlphaFoldDB" id="A0A3L7ZR07"/>
<dbReference type="SUPFAM" id="SSF63829">
    <property type="entry name" value="Calcium-dependent phosphotriesterase"/>
    <property type="match status" value="2"/>
</dbReference>
<evidence type="ECO:0000313" key="3">
    <source>
        <dbReference type="EMBL" id="RLT72480.1"/>
    </source>
</evidence>
<evidence type="ECO:0000256" key="1">
    <source>
        <dbReference type="SAM" id="SignalP"/>
    </source>
</evidence>
<dbReference type="InterPro" id="IPR015943">
    <property type="entry name" value="WD40/YVTN_repeat-like_dom_sf"/>
</dbReference>
<dbReference type="InterPro" id="IPR011110">
    <property type="entry name" value="Reg_prop"/>
</dbReference>
<name>A0A3L7ZR07_PARDI</name>
<protein>
    <submittedName>
        <fullName evidence="3">T9SS C-terminal target domain-containing protein</fullName>
    </submittedName>
</protein>
<evidence type="ECO:0000259" key="2">
    <source>
        <dbReference type="Pfam" id="PF21544"/>
    </source>
</evidence>
<feature type="domain" description="PorZ N-terminal beta-propeller" evidence="2">
    <location>
        <begin position="45"/>
        <end position="195"/>
    </location>
</feature>
<dbReference type="Pfam" id="PF07494">
    <property type="entry name" value="Reg_prop"/>
    <property type="match status" value="1"/>
</dbReference>
<dbReference type="InterPro" id="IPR011042">
    <property type="entry name" value="6-blade_b-propeller_TolB-like"/>
</dbReference>
<dbReference type="Pfam" id="PF21544">
    <property type="entry name" value="PorZ_N_b_propeller"/>
    <property type="match status" value="1"/>
</dbReference>
<proteinExistence type="predicted"/>
<feature type="signal peptide" evidence="1">
    <location>
        <begin position="1"/>
        <end position="20"/>
    </location>
</feature>
<keyword evidence="1" id="KW-0732">Signal</keyword>
<organism evidence="3 4">
    <name type="scientific">Parabacteroides distasonis</name>
    <dbReference type="NCBI Taxonomy" id="823"/>
    <lineage>
        <taxon>Bacteria</taxon>
        <taxon>Pseudomonadati</taxon>
        <taxon>Bacteroidota</taxon>
        <taxon>Bacteroidia</taxon>
        <taxon>Bacteroidales</taxon>
        <taxon>Tannerellaceae</taxon>
        <taxon>Parabacteroides</taxon>
    </lineage>
</organism>
<dbReference type="InterPro" id="IPR048954">
    <property type="entry name" value="PorZ_N"/>
</dbReference>
<dbReference type="OrthoDB" id="9807410at2"/>
<evidence type="ECO:0000313" key="4">
    <source>
        <dbReference type="Proteomes" id="UP000278164"/>
    </source>
</evidence>